<dbReference type="Gene3D" id="3.10.180.10">
    <property type="entry name" value="2,3-Dihydroxybiphenyl 1,2-Dioxygenase, domain 1"/>
    <property type="match status" value="1"/>
</dbReference>
<reference evidence="1 2" key="1">
    <citation type="submission" date="2023-09" db="EMBL/GenBank/DDBJ databases">
        <authorList>
            <person name="Rey-Velasco X."/>
        </authorList>
    </citation>
    <scope>NUCLEOTIDE SEQUENCE [LARGE SCALE GENOMIC DNA]</scope>
    <source>
        <strain evidence="1 2">F394</strain>
    </source>
</reference>
<dbReference type="EMBL" id="JAVRHT010000014">
    <property type="protein sequence ID" value="MDT0631614.1"/>
    <property type="molecule type" value="Genomic_DNA"/>
</dbReference>
<proteinExistence type="predicted"/>
<evidence type="ECO:0008006" key="3">
    <source>
        <dbReference type="Google" id="ProtNLM"/>
    </source>
</evidence>
<dbReference type="Proteomes" id="UP001267426">
    <property type="component" value="Unassembled WGS sequence"/>
</dbReference>
<keyword evidence="2" id="KW-1185">Reference proteome</keyword>
<dbReference type="InterPro" id="IPR029068">
    <property type="entry name" value="Glyas_Bleomycin-R_OHBP_Dase"/>
</dbReference>
<dbReference type="CDD" id="cd06587">
    <property type="entry name" value="VOC"/>
    <property type="match status" value="1"/>
</dbReference>
<dbReference type="RefSeq" id="WP_311662956.1">
    <property type="nucleotide sequence ID" value="NZ_JAVRHT010000014.1"/>
</dbReference>
<organism evidence="1 2">
    <name type="scientific">Rubrivirga litoralis</name>
    <dbReference type="NCBI Taxonomy" id="3075598"/>
    <lineage>
        <taxon>Bacteria</taxon>
        <taxon>Pseudomonadati</taxon>
        <taxon>Rhodothermota</taxon>
        <taxon>Rhodothermia</taxon>
        <taxon>Rhodothermales</taxon>
        <taxon>Rubricoccaceae</taxon>
        <taxon>Rubrivirga</taxon>
    </lineage>
</organism>
<evidence type="ECO:0000313" key="2">
    <source>
        <dbReference type="Proteomes" id="UP001267426"/>
    </source>
</evidence>
<protein>
    <recommendedName>
        <fullName evidence="3">VOC domain-containing protein</fullName>
    </recommendedName>
</protein>
<comment type="caution">
    <text evidence="1">The sequence shown here is derived from an EMBL/GenBank/DDBJ whole genome shotgun (WGS) entry which is preliminary data.</text>
</comment>
<evidence type="ECO:0000313" key="1">
    <source>
        <dbReference type="EMBL" id="MDT0631614.1"/>
    </source>
</evidence>
<name>A0ABU3BQR9_9BACT</name>
<gene>
    <name evidence="1" type="ORF">RM540_07610</name>
</gene>
<sequence>MSLSPTPLESAARQAERALRKPSTAVWLRGVSVRTARLDEALAFYVQTLGLTLGGVDAHPLTARARAHLLDAEGRRVLDLVETDGDRRGPDEIAFGVPRRVFALVLSRLDLQGADYADVGGALYVADPDGTTLRVEAL</sequence>
<accession>A0ABU3BQR9</accession>
<dbReference type="SUPFAM" id="SSF54593">
    <property type="entry name" value="Glyoxalase/Bleomycin resistance protein/Dihydroxybiphenyl dioxygenase"/>
    <property type="match status" value="1"/>
</dbReference>